<protein>
    <submittedName>
        <fullName evidence="4">NAD(P)-binding protein</fullName>
    </submittedName>
</protein>
<dbReference type="InterPro" id="IPR036291">
    <property type="entry name" value="NAD(P)-bd_dom_sf"/>
</dbReference>
<sequence length="366" mass="40231">MSSGRGLVAVTGANGTIGYHCVVYALQAGYRVRCVVRREDAIATINAGPSLQPFLDKVEYAVVPDNTVPDAYDEAMHGVSYIVHIAGVWPKPNFHPDNDIWYPFVRSMDNVLSAAKKAGTVKRVVFTQAGAGLVSRDDGDTLGTNMDHILNEYVQINEQSAALRPPLKTPHHAYCGAKAKAMSYLKSLKDSQSLPFSIAQVIPGTVMGSSELITGPEAAKAYLDRMSKNFLFNTPRAVYAFAFVSVQDCARVHVEALDEVKVPADKVPDWWVAGATTEDGQTIKQIWDRVGNMIQEEFEDEVERGLFEVGKGNWPINVPFRVDSRLTERMLLGGNEFKSLLACVREVAHWYKSLAGDGARVEPLRA</sequence>
<accession>A0A9P4V3Y9</accession>
<reference evidence="4" key="1">
    <citation type="journal article" date="2020" name="Stud. Mycol.">
        <title>101 Dothideomycetes genomes: a test case for predicting lifestyles and emergence of pathogens.</title>
        <authorList>
            <person name="Haridas S."/>
            <person name="Albert R."/>
            <person name="Binder M."/>
            <person name="Bloem J."/>
            <person name="Labutti K."/>
            <person name="Salamov A."/>
            <person name="Andreopoulos B."/>
            <person name="Baker S."/>
            <person name="Barry K."/>
            <person name="Bills G."/>
            <person name="Bluhm B."/>
            <person name="Cannon C."/>
            <person name="Castanera R."/>
            <person name="Culley D."/>
            <person name="Daum C."/>
            <person name="Ezra D."/>
            <person name="Gonzalez J."/>
            <person name="Henrissat B."/>
            <person name="Kuo A."/>
            <person name="Liang C."/>
            <person name="Lipzen A."/>
            <person name="Lutzoni F."/>
            <person name="Magnuson J."/>
            <person name="Mondo S."/>
            <person name="Nolan M."/>
            <person name="Ohm R."/>
            <person name="Pangilinan J."/>
            <person name="Park H.-J."/>
            <person name="Ramirez L."/>
            <person name="Alfaro M."/>
            <person name="Sun H."/>
            <person name="Tritt A."/>
            <person name="Yoshinaga Y."/>
            <person name="Zwiers L.-H."/>
            <person name="Turgeon B."/>
            <person name="Goodwin S."/>
            <person name="Spatafora J."/>
            <person name="Crous P."/>
            <person name="Grigoriev I."/>
        </authorList>
    </citation>
    <scope>NUCLEOTIDE SEQUENCE</scope>
    <source>
        <strain evidence="4">CBS 125425</strain>
    </source>
</reference>
<evidence type="ECO:0000256" key="1">
    <source>
        <dbReference type="ARBA" id="ARBA00023002"/>
    </source>
</evidence>
<dbReference type="OrthoDB" id="2735536at2759"/>
<comment type="caution">
    <text evidence="4">The sequence shown here is derived from an EMBL/GenBank/DDBJ whole genome shotgun (WGS) entry which is preliminary data.</text>
</comment>
<dbReference type="Proteomes" id="UP000799444">
    <property type="component" value="Unassembled WGS sequence"/>
</dbReference>
<dbReference type="Pfam" id="PF01370">
    <property type="entry name" value="Epimerase"/>
    <property type="match status" value="1"/>
</dbReference>
<dbReference type="PANTHER" id="PTHR10366:SF564">
    <property type="entry name" value="STEROL-4-ALPHA-CARBOXYLATE 3-DEHYDROGENASE, DECARBOXYLATING"/>
    <property type="match status" value="1"/>
</dbReference>
<dbReference type="InterPro" id="IPR001509">
    <property type="entry name" value="Epimerase_deHydtase"/>
</dbReference>
<name>A0A9P4V3Y9_9PLEO</name>
<dbReference type="EMBL" id="ML996143">
    <property type="protein sequence ID" value="KAF2734820.1"/>
    <property type="molecule type" value="Genomic_DNA"/>
</dbReference>
<dbReference type="InterPro" id="IPR050425">
    <property type="entry name" value="NAD(P)_dehydrat-like"/>
</dbReference>
<keyword evidence="1" id="KW-0560">Oxidoreductase</keyword>
<evidence type="ECO:0000259" key="3">
    <source>
        <dbReference type="Pfam" id="PF01370"/>
    </source>
</evidence>
<evidence type="ECO:0000313" key="4">
    <source>
        <dbReference type="EMBL" id="KAF2734820.1"/>
    </source>
</evidence>
<dbReference type="PANTHER" id="PTHR10366">
    <property type="entry name" value="NAD DEPENDENT EPIMERASE/DEHYDRATASE"/>
    <property type="match status" value="1"/>
</dbReference>
<gene>
    <name evidence="4" type="ORF">EJ04DRAFT_512247</name>
</gene>
<dbReference type="SUPFAM" id="SSF51735">
    <property type="entry name" value="NAD(P)-binding Rossmann-fold domains"/>
    <property type="match status" value="1"/>
</dbReference>
<keyword evidence="5" id="KW-1185">Reference proteome</keyword>
<feature type="domain" description="NAD-dependent epimerase/dehydratase" evidence="3">
    <location>
        <begin position="8"/>
        <end position="260"/>
    </location>
</feature>
<proteinExistence type="inferred from homology"/>
<organism evidence="4 5">
    <name type="scientific">Polyplosphaeria fusca</name>
    <dbReference type="NCBI Taxonomy" id="682080"/>
    <lineage>
        <taxon>Eukaryota</taxon>
        <taxon>Fungi</taxon>
        <taxon>Dikarya</taxon>
        <taxon>Ascomycota</taxon>
        <taxon>Pezizomycotina</taxon>
        <taxon>Dothideomycetes</taxon>
        <taxon>Pleosporomycetidae</taxon>
        <taxon>Pleosporales</taxon>
        <taxon>Tetraplosphaeriaceae</taxon>
        <taxon>Polyplosphaeria</taxon>
    </lineage>
</organism>
<dbReference type="Gene3D" id="3.40.50.720">
    <property type="entry name" value="NAD(P)-binding Rossmann-like Domain"/>
    <property type="match status" value="1"/>
</dbReference>
<evidence type="ECO:0000313" key="5">
    <source>
        <dbReference type="Proteomes" id="UP000799444"/>
    </source>
</evidence>
<dbReference type="GO" id="GO:0016616">
    <property type="term" value="F:oxidoreductase activity, acting on the CH-OH group of donors, NAD or NADP as acceptor"/>
    <property type="evidence" value="ECO:0007669"/>
    <property type="project" value="TreeGrafter"/>
</dbReference>
<evidence type="ECO:0000256" key="2">
    <source>
        <dbReference type="ARBA" id="ARBA00023445"/>
    </source>
</evidence>
<comment type="similarity">
    <text evidence="2">Belongs to the NAD(P)-dependent epimerase/dehydratase family. Dihydroflavonol-4-reductase subfamily.</text>
</comment>
<dbReference type="AlphaFoldDB" id="A0A9P4V3Y9"/>